<gene>
    <name evidence="10 13" type="primary">ftsY</name>
    <name evidence="13" type="ORF">HMPREF9098_1657</name>
</gene>
<feature type="binding site" evidence="10">
    <location>
        <begin position="468"/>
        <end position="471"/>
    </location>
    <ligand>
        <name>GTP</name>
        <dbReference type="ChEBI" id="CHEBI:37565"/>
    </ligand>
</feature>
<feature type="domain" description="SRP54-type proteins GTP-binding" evidence="12">
    <location>
        <begin position="489"/>
        <end position="502"/>
    </location>
</feature>
<dbReference type="Pfam" id="PF00448">
    <property type="entry name" value="SRP54"/>
    <property type="match status" value="1"/>
</dbReference>
<dbReference type="PROSITE" id="PS00300">
    <property type="entry name" value="SRP54"/>
    <property type="match status" value="1"/>
</dbReference>
<evidence type="ECO:0000256" key="4">
    <source>
        <dbReference type="ARBA" id="ARBA00022801"/>
    </source>
</evidence>
<feature type="compositionally biased region" description="Low complexity" evidence="11">
    <location>
        <begin position="120"/>
        <end position="139"/>
    </location>
</feature>
<dbReference type="GO" id="GO:0005737">
    <property type="term" value="C:cytoplasm"/>
    <property type="evidence" value="ECO:0007669"/>
    <property type="project" value="UniProtKB-SubCell"/>
</dbReference>
<evidence type="ECO:0000313" key="14">
    <source>
        <dbReference type="Proteomes" id="UP000004088"/>
    </source>
</evidence>
<dbReference type="InterPro" id="IPR027417">
    <property type="entry name" value="P-loop_NTPase"/>
</dbReference>
<reference evidence="13 14" key="1">
    <citation type="submission" date="2011-01" db="EMBL/GenBank/DDBJ databases">
        <authorList>
            <person name="Muzny D."/>
            <person name="Qin X."/>
            <person name="Deng J."/>
            <person name="Jiang H."/>
            <person name="Liu Y."/>
            <person name="Qu J."/>
            <person name="Song X.-Z."/>
            <person name="Zhang L."/>
            <person name="Thornton R."/>
            <person name="Coyle M."/>
            <person name="Francisco L."/>
            <person name="Jackson L."/>
            <person name="Javaid M."/>
            <person name="Korchina V."/>
            <person name="Kovar C."/>
            <person name="Mata R."/>
            <person name="Mathew T."/>
            <person name="Ngo R."/>
            <person name="Nguyen L."/>
            <person name="Nguyen N."/>
            <person name="Okwuonu G."/>
            <person name="Ongeri F."/>
            <person name="Pham C."/>
            <person name="Simmons D."/>
            <person name="Wilczek-Boney K."/>
            <person name="Hale W."/>
            <person name="Jakkamsetti A."/>
            <person name="Pham P."/>
            <person name="Ruth R."/>
            <person name="San Lucas F."/>
            <person name="Warren J."/>
            <person name="Zhang J."/>
            <person name="Zhao Z."/>
            <person name="Zhou C."/>
            <person name="Zhu D."/>
            <person name="Lee S."/>
            <person name="Bess C."/>
            <person name="Blankenburg K."/>
            <person name="Forbes L."/>
            <person name="Fu Q."/>
            <person name="Gubbala S."/>
            <person name="Hirani K."/>
            <person name="Jayaseelan J.C."/>
            <person name="Lara F."/>
            <person name="Munidasa M."/>
            <person name="Palculict T."/>
            <person name="Patil S."/>
            <person name="Pu L.-L."/>
            <person name="Saada N."/>
            <person name="Tang L."/>
            <person name="Weissenberger G."/>
            <person name="Zhu Y."/>
            <person name="Hemphill L."/>
            <person name="Shang Y."/>
            <person name="Youmans B."/>
            <person name="Ayvaz T."/>
            <person name="Ross M."/>
            <person name="Santibanez J."/>
            <person name="Aqrawi P."/>
            <person name="Gross S."/>
            <person name="Joshi V."/>
            <person name="Fowler G."/>
            <person name="Nazareth L."/>
            <person name="Reid J."/>
            <person name="Worley K."/>
            <person name="Petrosino J."/>
            <person name="Highlander S."/>
            <person name="Gibbs R."/>
        </authorList>
    </citation>
    <scope>NUCLEOTIDE SEQUENCE [LARGE SCALE GENOMIC DNA]</scope>
    <source>
        <strain evidence="13 14">ATCC 33394</strain>
    </source>
</reference>
<feature type="binding site" evidence="10">
    <location>
        <begin position="404"/>
        <end position="408"/>
    </location>
    <ligand>
        <name>GTP</name>
        <dbReference type="ChEBI" id="CHEBI:37565"/>
    </ligand>
</feature>
<evidence type="ECO:0000256" key="1">
    <source>
        <dbReference type="ARBA" id="ARBA00022475"/>
    </source>
</evidence>
<keyword evidence="3 10" id="KW-0547">Nucleotide-binding</keyword>
<keyword evidence="4 10" id="KW-0378">Hydrolase</keyword>
<dbReference type="Pfam" id="PF02881">
    <property type="entry name" value="SRP54_N"/>
    <property type="match status" value="1"/>
</dbReference>
<dbReference type="GO" id="GO:0005525">
    <property type="term" value="F:GTP binding"/>
    <property type="evidence" value="ECO:0007669"/>
    <property type="project" value="UniProtKB-UniRule"/>
</dbReference>
<dbReference type="InterPro" id="IPR003593">
    <property type="entry name" value="AAA+_ATPase"/>
</dbReference>
<keyword evidence="6 10" id="KW-0472">Membrane</keyword>
<dbReference type="RefSeq" id="WP_003783453.1">
    <property type="nucleotide sequence ID" value="NZ_GL870929.1"/>
</dbReference>
<protein>
    <recommendedName>
        <fullName evidence="10">Signal recognition particle receptor FtsY</fullName>
        <shortName evidence="10">SRP receptor</shortName>
        <ecNumber evidence="10">3.6.5.4</ecNumber>
    </recommendedName>
</protein>
<comment type="function">
    <text evidence="9 10">Involved in targeting and insertion of nascent membrane proteins into the cytoplasmic membrane. Acts as a receptor for the complex formed by the signal recognition particle (SRP) and the ribosome-nascent chain (RNC). Interaction with SRP-RNC leads to the transfer of the RNC complex to the Sec translocase for insertion into the membrane, the hydrolysis of GTP by both Ffh and FtsY, and the dissociation of the SRP-FtsY complex into the individual components.</text>
</comment>
<keyword evidence="7 10" id="KW-0675">Receptor</keyword>
<dbReference type="GO" id="GO:0005047">
    <property type="term" value="F:signal recognition particle binding"/>
    <property type="evidence" value="ECO:0007669"/>
    <property type="project" value="TreeGrafter"/>
</dbReference>
<dbReference type="AlphaFoldDB" id="F0F0M2"/>
<dbReference type="CDD" id="cd17874">
    <property type="entry name" value="FtsY"/>
    <property type="match status" value="1"/>
</dbReference>
<dbReference type="GO" id="GO:0003924">
    <property type="term" value="F:GTPase activity"/>
    <property type="evidence" value="ECO:0007669"/>
    <property type="project" value="UniProtKB-UniRule"/>
</dbReference>
<evidence type="ECO:0000256" key="7">
    <source>
        <dbReference type="ARBA" id="ARBA00023170"/>
    </source>
</evidence>
<dbReference type="EC" id="3.6.5.4" evidence="10"/>
<keyword evidence="2 10" id="KW-0963">Cytoplasm</keyword>
<evidence type="ECO:0000256" key="2">
    <source>
        <dbReference type="ARBA" id="ARBA00022490"/>
    </source>
</evidence>
<evidence type="ECO:0000313" key="13">
    <source>
        <dbReference type="EMBL" id="EGC16854.1"/>
    </source>
</evidence>
<dbReference type="HOGENOM" id="CLU_009301_0_2_4"/>
<dbReference type="Gene3D" id="1.20.120.140">
    <property type="entry name" value="Signal recognition particle SRP54, nucleotide-binding domain"/>
    <property type="match status" value="1"/>
</dbReference>
<dbReference type="InterPro" id="IPR036225">
    <property type="entry name" value="SRP/SRP_N"/>
</dbReference>
<evidence type="ECO:0000256" key="5">
    <source>
        <dbReference type="ARBA" id="ARBA00023134"/>
    </source>
</evidence>
<dbReference type="STRING" id="888741.HMPREF9098_1657"/>
<comment type="subunit">
    <text evidence="10">Part of the signal recognition particle protein translocation system, which is composed of SRP and FtsY. SRP is a ribonucleoprotein composed of Ffh and a 4.5S RNA molecule.</text>
</comment>
<dbReference type="Gene3D" id="3.40.50.300">
    <property type="entry name" value="P-loop containing nucleotide triphosphate hydrolases"/>
    <property type="match status" value="1"/>
</dbReference>
<feature type="binding site" evidence="10">
    <location>
        <begin position="323"/>
        <end position="330"/>
    </location>
    <ligand>
        <name>GTP</name>
        <dbReference type="ChEBI" id="CHEBI:37565"/>
    </ligand>
</feature>
<feature type="compositionally biased region" description="Low complexity" evidence="11">
    <location>
        <begin position="36"/>
        <end position="46"/>
    </location>
</feature>
<evidence type="ECO:0000256" key="6">
    <source>
        <dbReference type="ARBA" id="ARBA00023136"/>
    </source>
</evidence>
<proteinExistence type="inferred from homology"/>
<keyword evidence="1 10" id="KW-1003">Cell membrane</keyword>
<evidence type="ECO:0000256" key="8">
    <source>
        <dbReference type="ARBA" id="ARBA00048027"/>
    </source>
</evidence>
<dbReference type="SUPFAM" id="SSF52540">
    <property type="entry name" value="P-loop containing nucleoside triphosphate hydrolases"/>
    <property type="match status" value="1"/>
</dbReference>
<dbReference type="InterPro" id="IPR004390">
    <property type="entry name" value="SR_rcpt_FtsY"/>
</dbReference>
<comment type="catalytic activity">
    <reaction evidence="8 10">
        <text>GTP + H2O = GDP + phosphate + H(+)</text>
        <dbReference type="Rhea" id="RHEA:19669"/>
        <dbReference type="ChEBI" id="CHEBI:15377"/>
        <dbReference type="ChEBI" id="CHEBI:15378"/>
        <dbReference type="ChEBI" id="CHEBI:37565"/>
        <dbReference type="ChEBI" id="CHEBI:43474"/>
        <dbReference type="ChEBI" id="CHEBI:58189"/>
        <dbReference type="EC" id="3.6.5.4"/>
    </reaction>
</comment>
<dbReference type="SUPFAM" id="SSF47364">
    <property type="entry name" value="Domain of the SRP/SRP receptor G-proteins"/>
    <property type="match status" value="1"/>
</dbReference>
<evidence type="ECO:0000256" key="10">
    <source>
        <dbReference type="HAMAP-Rule" id="MF_00920"/>
    </source>
</evidence>
<sequence length="521" mass="55768">MFSFINKLFRKPKDASPTPTNTETAQQPAQPDTTEQQKQPAPAAEANTGSSAAHSGETAEPGVQEAAGEPASEQPAEPVQAALSENADEEKQPAPAIEPEMDNAVAENVNQNETKETAAEETAQPETEESAQATEQAAQPDSADEEKQPAPIVETEVDNAVTENVAQNETTETAAAETAQTETEEPVQAALPKTEAPKAVTEMPPQVQPEEEEPLNWTARLVRGLDKSRNHMAKSLAGVFGGGKIDEDLYEELETVLLTSDMGIEATEHLMKEVRERVSLRGLKDGKELRQALKEAIYDLLKPLEKPLVLPENGQPFVIMMAGINGAGKTTSIGKLAKYFQKQGKSVMLAAGDTFRAAAREQLQEWGERNGVVVISQEKGDSAAVCFDAVEAAKARKIDVVLADTAGRLPTQLHLMEEIKKVKRVLQKSMPDAPHEIIVVLDANIGQNAVNQVVAFDDALGVTGLIVTKLDGTAKGGVLAALASSRAIPVRFIGVGERIDDLRPFNARAFVDALLDEGSLA</sequence>
<dbReference type="GO" id="GO:0005886">
    <property type="term" value="C:plasma membrane"/>
    <property type="evidence" value="ECO:0007669"/>
    <property type="project" value="UniProtKB-SubCell"/>
</dbReference>
<dbReference type="Proteomes" id="UP000004088">
    <property type="component" value="Unassembled WGS sequence"/>
</dbReference>
<keyword evidence="5 10" id="KW-0342">GTP-binding</keyword>
<dbReference type="InterPro" id="IPR013822">
    <property type="entry name" value="Signal_recog_particl_SRP54_hlx"/>
</dbReference>
<evidence type="ECO:0000256" key="9">
    <source>
        <dbReference type="ARBA" id="ARBA00053570"/>
    </source>
</evidence>
<dbReference type="SMART" id="SM00963">
    <property type="entry name" value="SRP54_N"/>
    <property type="match status" value="1"/>
</dbReference>
<dbReference type="FunFam" id="1.20.120.140:FF:000002">
    <property type="entry name" value="Signal recognition particle receptor FtsY"/>
    <property type="match status" value="1"/>
</dbReference>
<evidence type="ECO:0000256" key="11">
    <source>
        <dbReference type="SAM" id="MobiDB-lite"/>
    </source>
</evidence>
<dbReference type="SMART" id="SM00962">
    <property type="entry name" value="SRP54"/>
    <property type="match status" value="1"/>
</dbReference>
<dbReference type="PANTHER" id="PTHR43134:SF1">
    <property type="entry name" value="SIGNAL RECOGNITION PARTICLE RECEPTOR SUBUNIT ALPHA"/>
    <property type="match status" value="1"/>
</dbReference>
<organism evidence="13 14">
    <name type="scientific">Kingella denitrificans ATCC 33394</name>
    <dbReference type="NCBI Taxonomy" id="888741"/>
    <lineage>
        <taxon>Bacteria</taxon>
        <taxon>Pseudomonadati</taxon>
        <taxon>Pseudomonadota</taxon>
        <taxon>Betaproteobacteria</taxon>
        <taxon>Neisseriales</taxon>
        <taxon>Neisseriaceae</taxon>
        <taxon>Kingella</taxon>
    </lineage>
</organism>
<dbReference type="NCBIfam" id="TIGR00064">
    <property type="entry name" value="ftsY"/>
    <property type="match status" value="1"/>
</dbReference>
<evidence type="ECO:0000256" key="3">
    <source>
        <dbReference type="ARBA" id="ARBA00022741"/>
    </source>
</evidence>
<comment type="caution">
    <text evidence="13">The sequence shown here is derived from an EMBL/GenBank/DDBJ whole genome shotgun (WGS) entry which is preliminary data.</text>
</comment>
<feature type="region of interest" description="Disordered" evidence="11">
    <location>
        <begin position="1"/>
        <end position="189"/>
    </location>
</feature>
<comment type="subcellular location">
    <subcellularLocation>
        <location evidence="10">Cell membrane</location>
        <topology evidence="10">Peripheral membrane protein</topology>
        <orientation evidence="10">Cytoplasmic side</orientation>
    </subcellularLocation>
    <subcellularLocation>
        <location evidence="10">Cytoplasm</location>
    </subcellularLocation>
</comment>
<accession>F0F0M2</accession>
<dbReference type="PANTHER" id="PTHR43134">
    <property type="entry name" value="SIGNAL RECOGNITION PARTICLE RECEPTOR SUBUNIT ALPHA"/>
    <property type="match status" value="1"/>
</dbReference>
<dbReference type="GO" id="GO:0006614">
    <property type="term" value="P:SRP-dependent cotranslational protein targeting to membrane"/>
    <property type="evidence" value="ECO:0007669"/>
    <property type="project" value="InterPro"/>
</dbReference>
<evidence type="ECO:0000259" key="12">
    <source>
        <dbReference type="PROSITE" id="PS00300"/>
    </source>
</evidence>
<keyword evidence="14" id="KW-1185">Reference proteome</keyword>
<feature type="compositionally biased region" description="Polar residues" evidence="11">
    <location>
        <begin position="17"/>
        <end position="34"/>
    </location>
</feature>
<feature type="compositionally biased region" description="Low complexity" evidence="11">
    <location>
        <begin position="161"/>
        <end position="189"/>
    </location>
</feature>
<dbReference type="SMART" id="SM00382">
    <property type="entry name" value="AAA"/>
    <property type="match status" value="1"/>
</dbReference>
<comment type="similarity">
    <text evidence="10">Belongs to the GTP-binding SRP family. FtsY subfamily.</text>
</comment>
<dbReference type="FunFam" id="3.40.50.300:FF:000053">
    <property type="entry name" value="Signal recognition particle receptor FtsY"/>
    <property type="match status" value="1"/>
</dbReference>
<dbReference type="InterPro" id="IPR042101">
    <property type="entry name" value="SRP54_N_sf"/>
</dbReference>
<dbReference type="EMBL" id="AEWV01000030">
    <property type="protein sequence ID" value="EGC16854.1"/>
    <property type="molecule type" value="Genomic_DNA"/>
</dbReference>
<name>F0F0M2_9NEIS</name>
<dbReference type="HAMAP" id="MF_00920">
    <property type="entry name" value="FtsY"/>
    <property type="match status" value="1"/>
</dbReference>
<dbReference type="InterPro" id="IPR000897">
    <property type="entry name" value="SRP54_GTPase_dom"/>
</dbReference>